<accession>A0A1Q9GBF9</accession>
<dbReference type="InterPro" id="IPR029045">
    <property type="entry name" value="ClpP/crotonase-like_dom_sf"/>
</dbReference>
<keyword evidence="3" id="KW-0413">Isomerase</keyword>
<keyword evidence="5" id="KW-1185">Reference proteome</keyword>
<sequence length="281" mass="30998">MNDLSLTSIAASHLLTHLTDGVLIMTMNRPKKLNGWTLDMMDALGEAFVKANTNEAVKAVILTGTGNYYSAGVNLGGSLKLMHPKKLRELIVKNNKALFELFLNCEKPLLIAVNGPAIGASVTASTLANSIIASENATFSTPFAALGITPEGCSSVHFPRLMGEKNAQRMLGSEGWKPKAKEALEAGLVQKVVPHEQLMDEAERIARDWVTSKKQRQFMAGSQLDDLKKVNARESEQLADAFLGADFLREQSRFLWSKKKYAPSVMFFSLWSLRPFWARLI</sequence>
<evidence type="ECO:0000256" key="3">
    <source>
        <dbReference type="ARBA" id="ARBA00023235"/>
    </source>
</evidence>
<dbReference type="OrthoDB" id="9797151at2"/>
<gene>
    <name evidence="4" type="ORF">BIT28_12225</name>
</gene>
<proteinExistence type="predicted"/>
<dbReference type="EMBL" id="MJIL01000094">
    <property type="protein sequence ID" value="OLQ71673.1"/>
    <property type="molecule type" value="Genomic_DNA"/>
</dbReference>
<protein>
    <submittedName>
        <fullName evidence="4">Crotonase</fullName>
    </submittedName>
</protein>
<evidence type="ECO:0000313" key="5">
    <source>
        <dbReference type="Proteomes" id="UP000186905"/>
    </source>
</evidence>
<comment type="subcellular location">
    <subcellularLocation>
        <location evidence="1">Peroxisome</location>
    </subcellularLocation>
</comment>
<name>A0A1Q9GBF9_9GAMM</name>
<dbReference type="PANTHER" id="PTHR43684:SF1">
    <property type="entry name" value="ENOYL-COA DELTA ISOMERASE 2"/>
    <property type="match status" value="1"/>
</dbReference>
<dbReference type="InterPro" id="IPR051053">
    <property type="entry name" value="ECH/Chromodomain_protein"/>
</dbReference>
<evidence type="ECO:0000256" key="2">
    <source>
        <dbReference type="ARBA" id="ARBA00023140"/>
    </source>
</evidence>
<dbReference type="SUPFAM" id="SSF52096">
    <property type="entry name" value="ClpP/crotonase"/>
    <property type="match status" value="1"/>
</dbReference>
<dbReference type="STRING" id="1903952.BIT28_12225"/>
<organism evidence="4 5">
    <name type="scientific">Photobacterium proteolyticum</name>
    <dbReference type="NCBI Taxonomy" id="1903952"/>
    <lineage>
        <taxon>Bacteria</taxon>
        <taxon>Pseudomonadati</taxon>
        <taxon>Pseudomonadota</taxon>
        <taxon>Gammaproteobacteria</taxon>
        <taxon>Vibrionales</taxon>
        <taxon>Vibrionaceae</taxon>
        <taxon>Photobacterium</taxon>
    </lineage>
</organism>
<dbReference type="Proteomes" id="UP000186905">
    <property type="component" value="Unassembled WGS sequence"/>
</dbReference>
<dbReference type="PANTHER" id="PTHR43684">
    <property type="match status" value="1"/>
</dbReference>
<keyword evidence="2" id="KW-0576">Peroxisome</keyword>
<dbReference type="Pfam" id="PF00378">
    <property type="entry name" value="ECH_1"/>
    <property type="match status" value="1"/>
</dbReference>
<dbReference type="InterPro" id="IPR001753">
    <property type="entry name" value="Enoyl-CoA_hydra/iso"/>
</dbReference>
<dbReference type="RefSeq" id="WP_075767325.1">
    <property type="nucleotide sequence ID" value="NZ_MJIL01000094.1"/>
</dbReference>
<dbReference type="GO" id="GO:0004165">
    <property type="term" value="F:delta(3)-delta(2)-enoyl-CoA isomerase activity"/>
    <property type="evidence" value="ECO:0007669"/>
    <property type="project" value="UniProtKB-ARBA"/>
</dbReference>
<comment type="caution">
    <text evidence="4">The sequence shown here is derived from an EMBL/GenBank/DDBJ whole genome shotgun (WGS) entry which is preliminary data.</text>
</comment>
<evidence type="ECO:0000313" key="4">
    <source>
        <dbReference type="EMBL" id="OLQ71673.1"/>
    </source>
</evidence>
<dbReference type="Gene3D" id="3.90.226.10">
    <property type="entry name" value="2-enoyl-CoA Hydratase, Chain A, domain 1"/>
    <property type="match status" value="1"/>
</dbReference>
<dbReference type="CDD" id="cd06558">
    <property type="entry name" value="crotonase-like"/>
    <property type="match status" value="1"/>
</dbReference>
<dbReference type="AlphaFoldDB" id="A0A1Q9GBF9"/>
<reference evidence="4 5" key="1">
    <citation type="submission" date="2016-09" db="EMBL/GenBank/DDBJ databases">
        <title>Photobacterium proteolyticum sp. nov. a protease producing bacterium isolated from ocean sediments of Laizhou Bay.</title>
        <authorList>
            <person name="Li Y."/>
        </authorList>
    </citation>
    <scope>NUCLEOTIDE SEQUENCE [LARGE SCALE GENOMIC DNA]</scope>
    <source>
        <strain evidence="4 5">13-12</strain>
    </source>
</reference>
<evidence type="ECO:0000256" key="1">
    <source>
        <dbReference type="ARBA" id="ARBA00004275"/>
    </source>
</evidence>